<name>A0ABP9DEX3_9BACT</name>
<comment type="caution">
    <text evidence="1">The sequence shown here is derived from an EMBL/GenBank/DDBJ whole genome shotgun (WGS) entry which is preliminary data.</text>
</comment>
<protein>
    <recommendedName>
        <fullName evidence="3">DNA-binding protein</fullName>
    </recommendedName>
</protein>
<gene>
    <name evidence="1" type="ORF">GCM10023331_26140</name>
</gene>
<dbReference type="EMBL" id="BAABJX010000038">
    <property type="protein sequence ID" value="GAA4839716.1"/>
    <property type="molecule type" value="Genomic_DNA"/>
</dbReference>
<evidence type="ECO:0000313" key="1">
    <source>
        <dbReference type="EMBL" id="GAA4839716.1"/>
    </source>
</evidence>
<dbReference type="RefSeq" id="WP_345372491.1">
    <property type="nucleotide sequence ID" value="NZ_BAABJX010000038.1"/>
</dbReference>
<evidence type="ECO:0000313" key="2">
    <source>
        <dbReference type="Proteomes" id="UP001500298"/>
    </source>
</evidence>
<keyword evidence="2" id="KW-1185">Reference proteome</keyword>
<accession>A0ABP9DEX3</accession>
<proteinExistence type="predicted"/>
<organism evidence="1 2">
    <name type="scientific">Algivirga pacifica</name>
    <dbReference type="NCBI Taxonomy" id="1162670"/>
    <lineage>
        <taxon>Bacteria</taxon>
        <taxon>Pseudomonadati</taxon>
        <taxon>Bacteroidota</taxon>
        <taxon>Cytophagia</taxon>
        <taxon>Cytophagales</taxon>
        <taxon>Flammeovirgaceae</taxon>
        <taxon>Algivirga</taxon>
    </lineage>
</organism>
<sequence length="64" mass="7540">MKMNVGPFVSKEDLSFLYGIGRNKVAALCKRIGIDTRERLSPVEFERFKEEYGDPRRFRLVEED</sequence>
<dbReference type="Proteomes" id="UP001500298">
    <property type="component" value="Unassembled WGS sequence"/>
</dbReference>
<evidence type="ECO:0008006" key="3">
    <source>
        <dbReference type="Google" id="ProtNLM"/>
    </source>
</evidence>
<reference evidence="2" key="1">
    <citation type="journal article" date="2019" name="Int. J. Syst. Evol. Microbiol.">
        <title>The Global Catalogue of Microorganisms (GCM) 10K type strain sequencing project: providing services to taxonomists for standard genome sequencing and annotation.</title>
        <authorList>
            <consortium name="The Broad Institute Genomics Platform"/>
            <consortium name="The Broad Institute Genome Sequencing Center for Infectious Disease"/>
            <person name="Wu L."/>
            <person name="Ma J."/>
        </authorList>
    </citation>
    <scope>NUCLEOTIDE SEQUENCE [LARGE SCALE GENOMIC DNA]</scope>
    <source>
        <strain evidence="2">JCM 18326</strain>
    </source>
</reference>